<protein>
    <submittedName>
        <fullName evidence="2">Uncharacterized protein</fullName>
    </submittedName>
</protein>
<dbReference type="EMBL" id="UZAL01010052">
    <property type="protein sequence ID" value="VDP02990.1"/>
    <property type="molecule type" value="Genomic_DNA"/>
</dbReference>
<feature type="region of interest" description="Disordered" evidence="1">
    <location>
        <begin position="1"/>
        <end position="31"/>
    </location>
</feature>
<evidence type="ECO:0000256" key="1">
    <source>
        <dbReference type="SAM" id="MobiDB-lite"/>
    </source>
</evidence>
<sequence length="106" mass="12173">MLLKNGQIRRVSKSSSIYSSSNSNNNNNTFLNVTRHYSPKQSTIMNTINKTTLSHYLQKHLNELNTINKRDNPLDHSISLKSNDVLPHHFINNKLKVRCVIKGTNQ</sequence>
<evidence type="ECO:0000313" key="2">
    <source>
        <dbReference type="EMBL" id="VDP02990.1"/>
    </source>
</evidence>
<evidence type="ECO:0000313" key="3">
    <source>
        <dbReference type="Proteomes" id="UP000269396"/>
    </source>
</evidence>
<organism evidence="2 3">
    <name type="scientific">Schistosoma mattheei</name>
    <dbReference type="NCBI Taxonomy" id="31246"/>
    <lineage>
        <taxon>Eukaryota</taxon>
        <taxon>Metazoa</taxon>
        <taxon>Spiralia</taxon>
        <taxon>Lophotrochozoa</taxon>
        <taxon>Platyhelminthes</taxon>
        <taxon>Trematoda</taxon>
        <taxon>Digenea</taxon>
        <taxon>Strigeidida</taxon>
        <taxon>Schistosomatoidea</taxon>
        <taxon>Schistosomatidae</taxon>
        <taxon>Schistosoma</taxon>
    </lineage>
</organism>
<accession>A0A183NPT6</accession>
<feature type="compositionally biased region" description="Low complexity" evidence="1">
    <location>
        <begin position="13"/>
        <end position="28"/>
    </location>
</feature>
<gene>
    <name evidence="2" type="ORF">SMTD_LOCUS4122</name>
</gene>
<keyword evidence="3" id="KW-1185">Reference proteome</keyword>
<dbReference type="AlphaFoldDB" id="A0A183NPT6"/>
<dbReference type="Proteomes" id="UP000269396">
    <property type="component" value="Unassembled WGS sequence"/>
</dbReference>
<name>A0A183NPT6_9TREM</name>
<reference evidence="2 3" key="1">
    <citation type="submission" date="2018-11" db="EMBL/GenBank/DDBJ databases">
        <authorList>
            <consortium name="Pathogen Informatics"/>
        </authorList>
    </citation>
    <scope>NUCLEOTIDE SEQUENCE [LARGE SCALE GENOMIC DNA]</scope>
    <source>
        <strain>Denwood</strain>
        <strain evidence="3">Zambia</strain>
    </source>
</reference>
<proteinExistence type="predicted"/>